<evidence type="ECO:0000256" key="1">
    <source>
        <dbReference type="SAM" id="MobiDB-lite"/>
    </source>
</evidence>
<feature type="compositionally biased region" description="Basic residues" evidence="1">
    <location>
        <begin position="12"/>
        <end position="34"/>
    </location>
</feature>
<keyword evidence="2" id="KW-0812">Transmembrane</keyword>
<proteinExistence type="predicted"/>
<keyword evidence="2" id="KW-0472">Membrane</keyword>
<evidence type="ECO:0000313" key="4">
    <source>
        <dbReference type="Proteomes" id="UP000736672"/>
    </source>
</evidence>
<keyword evidence="4" id="KW-1185">Reference proteome</keyword>
<feature type="region of interest" description="Disordered" evidence="1">
    <location>
        <begin position="1"/>
        <end position="44"/>
    </location>
</feature>
<dbReference type="AlphaFoldDB" id="A0A9P9KL36"/>
<accession>A0A9P9KL36</accession>
<sequence>MMMPEPAAQTRSQKRKKKKNKKRKNPKKDRRQKHNPAIGRESNRTFWDADFDPHLVVGWQYENKPFLQVWNDSGSELSLIRFFMTESGAANRLMPEVELVAGFCPDKTLSELEHDSSSVPQATIALLDDRTNDGTNSISRGYLGPLNAHQLYLELKKDRFHFEKDKSARNNYSATSQNQPPAHRLNADRRLLFITDLDRWSMMALVSTLSIHQAKALRDSLYRHLAFRGFLGSTYPPSGSLTFQLAFDLPYYAFRVAPCHSPPRDPRKRKSAASDALRNITDLSFLVRKPKSPAPPTTKAYLCEVQTTVLISGSDPWRWVAYCFVDTYFESEDKRESVDAYDEEVEIDEELRVYFQPDPFTTAESDANLPVLNPREYFLIVLESRLRQARDEWHTLATNMGYSINEYINTCPITMPDPPSPPPDDPLAVRQSRGWAVRTNKLLRPLIQKLAGTINQLDSLKSDETFATLTGRAPRFISEIGNHTKRLRGSLEDLENLCKACDNYNDDLSFYLNHEGTRDAKTQAQMASFAQNMTFLIVGLLSPIAVAAGVLSMHQQAIPAPLAPNVRSFFGLIIILMAAVWSTIGIMVHWKRISQGITEIFKAILTDDIDLERQ</sequence>
<organism evidence="3 4">
    <name type="scientific">Fusarium solani</name>
    <name type="common">Filamentous fungus</name>
    <dbReference type="NCBI Taxonomy" id="169388"/>
    <lineage>
        <taxon>Eukaryota</taxon>
        <taxon>Fungi</taxon>
        <taxon>Dikarya</taxon>
        <taxon>Ascomycota</taxon>
        <taxon>Pezizomycotina</taxon>
        <taxon>Sordariomycetes</taxon>
        <taxon>Hypocreomycetidae</taxon>
        <taxon>Hypocreales</taxon>
        <taxon>Nectriaceae</taxon>
        <taxon>Fusarium</taxon>
        <taxon>Fusarium solani species complex</taxon>
    </lineage>
</organism>
<comment type="caution">
    <text evidence="3">The sequence shown here is derived from an EMBL/GenBank/DDBJ whole genome shotgun (WGS) entry which is preliminary data.</text>
</comment>
<dbReference type="EMBL" id="JAGTJS010000006">
    <property type="protein sequence ID" value="KAH7265918.1"/>
    <property type="molecule type" value="Genomic_DNA"/>
</dbReference>
<feature type="transmembrane region" description="Helical" evidence="2">
    <location>
        <begin position="569"/>
        <end position="590"/>
    </location>
</feature>
<evidence type="ECO:0000256" key="2">
    <source>
        <dbReference type="SAM" id="Phobius"/>
    </source>
</evidence>
<feature type="transmembrane region" description="Helical" evidence="2">
    <location>
        <begin position="535"/>
        <end position="557"/>
    </location>
</feature>
<name>A0A9P9KL36_FUSSL</name>
<protein>
    <submittedName>
        <fullName evidence="3">Uncharacterized protein</fullName>
    </submittedName>
</protein>
<dbReference type="Proteomes" id="UP000736672">
    <property type="component" value="Unassembled WGS sequence"/>
</dbReference>
<keyword evidence="2" id="KW-1133">Transmembrane helix</keyword>
<gene>
    <name evidence="3" type="ORF">B0J15DRAFT_235859</name>
</gene>
<dbReference type="OrthoDB" id="10071171at2759"/>
<evidence type="ECO:0000313" key="3">
    <source>
        <dbReference type="EMBL" id="KAH7265918.1"/>
    </source>
</evidence>
<reference evidence="3" key="1">
    <citation type="journal article" date="2021" name="Nat. Commun.">
        <title>Genetic determinants of endophytism in the Arabidopsis root mycobiome.</title>
        <authorList>
            <person name="Mesny F."/>
            <person name="Miyauchi S."/>
            <person name="Thiergart T."/>
            <person name="Pickel B."/>
            <person name="Atanasova L."/>
            <person name="Karlsson M."/>
            <person name="Huettel B."/>
            <person name="Barry K.W."/>
            <person name="Haridas S."/>
            <person name="Chen C."/>
            <person name="Bauer D."/>
            <person name="Andreopoulos W."/>
            <person name="Pangilinan J."/>
            <person name="LaButti K."/>
            <person name="Riley R."/>
            <person name="Lipzen A."/>
            <person name="Clum A."/>
            <person name="Drula E."/>
            <person name="Henrissat B."/>
            <person name="Kohler A."/>
            <person name="Grigoriev I.V."/>
            <person name="Martin F.M."/>
            <person name="Hacquard S."/>
        </authorList>
    </citation>
    <scope>NUCLEOTIDE SEQUENCE</scope>
    <source>
        <strain evidence="3">FSSC 5 MPI-SDFR-AT-0091</strain>
    </source>
</reference>